<dbReference type="RefSeq" id="WP_184256128.1">
    <property type="nucleotide sequence ID" value="NZ_JACHIH010000007.1"/>
</dbReference>
<keyword evidence="3" id="KW-1185">Reference proteome</keyword>
<gene>
    <name evidence="2" type="ORF">HNR60_001593</name>
</gene>
<accession>A0A7W7Z2P8</accession>
<name>A0A7W7Z2P8_9BRAD</name>
<dbReference type="AlphaFoldDB" id="A0A7W7Z2P8"/>
<evidence type="ECO:0000256" key="1">
    <source>
        <dbReference type="SAM" id="Phobius"/>
    </source>
</evidence>
<comment type="caution">
    <text evidence="2">The sequence shown here is derived from an EMBL/GenBank/DDBJ whole genome shotgun (WGS) entry which is preliminary data.</text>
</comment>
<keyword evidence="1" id="KW-0812">Transmembrane</keyword>
<keyword evidence="1" id="KW-0472">Membrane</keyword>
<proteinExistence type="predicted"/>
<reference evidence="2 3" key="1">
    <citation type="submission" date="2020-08" db="EMBL/GenBank/DDBJ databases">
        <title>Genomic Encyclopedia of Type Strains, Phase IV (KMG-IV): sequencing the most valuable type-strain genomes for metagenomic binning, comparative biology and taxonomic classification.</title>
        <authorList>
            <person name="Goeker M."/>
        </authorList>
    </citation>
    <scope>NUCLEOTIDE SEQUENCE [LARGE SCALE GENOMIC DNA]</scope>
    <source>
        <strain evidence="2 3">DSM 12706</strain>
    </source>
</reference>
<keyword evidence="1" id="KW-1133">Transmembrane helix</keyword>
<dbReference type="EMBL" id="JACHIH010000007">
    <property type="protein sequence ID" value="MBB5046844.1"/>
    <property type="molecule type" value="Genomic_DNA"/>
</dbReference>
<dbReference type="Proteomes" id="UP000542353">
    <property type="component" value="Unassembled WGS sequence"/>
</dbReference>
<sequence>MPSIAGATMKKFGSSVVVLVAFGVCFWLAREGVRYLQGTGAQAFSTIPGLSREFRDGFTGAAIRTCFENQSRAPENAGLTKQVLTSYCVCFANGMADRISDATLKSLDGVPDADRVKRMQPVIDAAYPACLKEIQATAQR</sequence>
<feature type="transmembrane region" description="Helical" evidence="1">
    <location>
        <begin position="12"/>
        <end position="29"/>
    </location>
</feature>
<evidence type="ECO:0000313" key="3">
    <source>
        <dbReference type="Proteomes" id="UP000542353"/>
    </source>
</evidence>
<organism evidence="2 3">
    <name type="scientific">Rhodopseudomonas rhenobacensis</name>
    <dbReference type="NCBI Taxonomy" id="87461"/>
    <lineage>
        <taxon>Bacteria</taxon>
        <taxon>Pseudomonadati</taxon>
        <taxon>Pseudomonadota</taxon>
        <taxon>Alphaproteobacteria</taxon>
        <taxon>Hyphomicrobiales</taxon>
        <taxon>Nitrobacteraceae</taxon>
        <taxon>Rhodopseudomonas</taxon>
    </lineage>
</organism>
<evidence type="ECO:0000313" key="2">
    <source>
        <dbReference type="EMBL" id="MBB5046844.1"/>
    </source>
</evidence>
<protein>
    <submittedName>
        <fullName evidence="2">Uncharacterized protein</fullName>
    </submittedName>
</protein>